<dbReference type="EMBL" id="QUQM01000003">
    <property type="protein sequence ID" value="KAA8648119.1"/>
    <property type="molecule type" value="Genomic_DNA"/>
</dbReference>
<dbReference type="Pfam" id="PF00293">
    <property type="entry name" value="NUDIX"/>
    <property type="match status" value="1"/>
</dbReference>
<name>A0A4S3IXW0_9EURO</name>
<dbReference type="Proteomes" id="UP000324241">
    <property type="component" value="Unassembled WGS sequence"/>
</dbReference>
<dbReference type="EMBL" id="SOSA01001389">
    <property type="protein sequence ID" value="THC87206.1"/>
    <property type="molecule type" value="Genomic_DNA"/>
</dbReference>
<keyword evidence="4" id="KW-1185">Reference proteome</keyword>
<dbReference type="RefSeq" id="XP_033427480.1">
    <property type="nucleotide sequence ID" value="XM_033568674.1"/>
</dbReference>
<dbReference type="SUPFAM" id="SSF55811">
    <property type="entry name" value="Nudix"/>
    <property type="match status" value="1"/>
</dbReference>
<dbReference type="PROSITE" id="PS51462">
    <property type="entry name" value="NUDIX"/>
    <property type="match status" value="1"/>
</dbReference>
<evidence type="ECO:0000259" key="1">
    <source>
        <dbReference type="PROSITE" id="PS51462"/>
    </source>
</evidence>
<sequence>MNTLELAVRPGDDIPISSIELWCIHGDCDYHWLITYTHPSGNTTSVSREKNVSIKWIKDIPREKAIATISFPVTYWCPDLRTLASHTWNSFEQRDYKCTDFVYFLLWEYKRREFIQDAEDQMQSLLRRMAAVQEELSAFYVPGHLEQFQAPLSKVQSDLKVGVLIFSPLKDRVLLVKRSERDSHGNIWECPGGGIEQNDKSIVQGAVRECREETQLHISAFIDVVHENWLKGDRQVRKFIFIADVHESKEPEQMLTKVVLNPAEHQQFQWAKRTEIENMDEAMFFPKQKGIILDAFAFLGTPGW</sequence>
<evidence type="ECO:0000313" key="5">
    <source>
        <dbReference type="Proteomes" id="UP000324241"/>
    </source>
</evidence>
<dbReference type="InterPro" id="IPR000086">
    <property type="entry name" value="NUDIX_hydrolase_dom"/>
</dbReference>
<reference evidence="2 5" key="2">
    <citation type="submission" date="2019-08" db="EMBL/GenBank/DDBJ databases">
        <title>The genome sequence of a newly discovered highly antifungal drug resistant Aspergillus species, Aspergillus tanneri NIH 1004.</title>
        <authorList>
            <person name="Mounaud S."/>
            <person name="Singh I."/>
            <person name="Joardar V."/>
            <person name="Pakala S."/>
            <person name="Pakala S."/>
            <person name="Venepally P."/>
            <person name="Chung J.K."/>
            <person name="Losada L."/>
            <person name="Nierman W.C."/>
        </authorList>
    </citation>
    <scope>NUCLEOTIDE SEQUENCE [LARGE SCALE GENOMIC DNA]</scope>
    <source>
        <strain evidence="2 5">NIH1004</strain>
    </source>
</reference>
<dbReference type="PANTHER" id="PTHR43736">
    <property type="entry name" value="ADP-RIBOSE PYROPHOSPHATASE"/>
    <property type="match status" value="1"/>
</dbReference>
<organism evidence="3 4">
    <name type="scientific">Aspergillus tanneri</name>
    <dbReference type="NCBI Taxonomy" id="1220188"/>
    <lineage>
        <taxon>Eukaryota</taxon>
        <taxon>Fungi</taxon>
        <taxon>Dikarya</taxon>
        <taxon>Ascomycota</taxon>
        <taxon>Pezizomycotina</taxon>
        <taxon>Eurotiomycetes</taxon>
        <taxon>Eurotiomycetidae</taxon>
        <taxon>Eurotiales</taxon>
        <taxon>Aspergillaceae</taxon>
        <taxon>Aspergillus</taxon>
        <taxon>Aspergillus subgen. Circumdati</taxon>
    </lineage>
</organism>
<dbReference type="Gene3D" id="3.90.79.10">
    <property type="entry name" value="Nucleoside Triphosphate Pyrophosphohydrolase"/>
    <property type="match status" value="1"/>
</dbReference>
<evidence type="ECO:0000313" key="3">
    <source>
        <dbReference type="EMBL" id="THC87206.1"/>
    </source>
</evidence>
<protein>
    <recommendedName>
        <fullName evidence="1">Nudix hydrolase domain-containing protein</fullName>
    </recommendedName>
</protein>
<dbReference type="OrthoDB" id="4525637at2759"/>
<dbReference type="InterPro" id="IPR015797">
    <property type="entry name" value="NUDIX_hydrolase-like_dom_sf"/>
</dbReference>
<dbReference type="AlphaFoldDB" id="A0A4S3IXW0"/>
<comment type="caution">
    <text evidence="3">The sequence shown here is derived from an EMBL/GenBank/DDBJ whole genome shotgun (WGS) entry which is preliminary data.</text>
</comment>
<reference evidence="3 4" key="1">
    <citation type="submission" date="2019-03" db="EMBL/GenBank/DDBJ databases">
        <title>The genome sequence of a newly discovered highly antifungal drug resistant Aspergillus species, Aspergillus tanneri NIH 1004.</title>
        <authorList>
            <person name="Mounaud S."/>
            <person name="Singh I."/>
            <person name="Joardar V."/>
            <person name="Pakala S."/>
            <person name="Pakala S."/>
            <person name="Venepally P."/>
            <person name="Hoover J."/>
            <person name="Nierman W."/>
            <person name="Chung J."/>
            <person name="Losada L."/>
        </authorList>
    </citation>
    <scope>NUCLEOTIDE SEQUENCE [LARGE SCALE GENOMIC DNA]</scope>
    <source>
        <strain evidence="3 4">NIH1004</strain>
    </source>
</reference>
<evidence type="ECO:0000313" key="4">
    <source>
        <dbReference type="Proteomes" id="UP000308092"/>
    </source>
</evidence>
<gene>
    <name evidence="2" type="ORF">ATNIH1004_004002</name>
    <name evidence="3" type="ORF">EYZ11_013350</name>
</gene>
<dbReference type="Proteomes" id="UP000308092">
    <property type="component" value="Unassembled WGS sequence"/>
</dbReference>
<evidence type="ECO:0000313" key="2">
    <source>
        <dbReference type="EMBL" id="KAA8648119.1"/>
    </source>
</evidence>
<dbReference type="VEuPathDB" id="FungiDB:EYZ11_013350"/>
<dbReference type="CDD" id="cd02883">
    <property type="entry name" value="NUDIX_Hydrolase"/>
    <property type="match status" value="1"/>
</dbReference>
<dbReference type="GeneID" id="54326704"/>
<proteinExistence type="predicted"/>
<feature type="domain" description="Nudix hydrolase" evidence="1">
    <location>
        <begin position="156"/>
        <end position="298"/>
    </location>
</feature>
<dbReference type="PANTHER" id="PTHR43736:SF1">
    <property type="entry name" value="DIHYDRONEOPTERIN TRIPHOSPHATE DIPHOSPHATASE"/>
    <property type="match status" value="1"/>
</dbReference>
<accession>A0A4S3IXW0</accession>